<gene>
    <name evidence="6" type="ORF">EURHEDRAFT_373627</name>
</gene>
<evidence type="ECO:0000313" key="7">
    <source>
        <dbReference type="Proteomes" id="UP000019804"/>
    </source>
</evidence>
<evidence type="ECO:0000256" key="3">
    <source>
        <dbReference type="ARBA" id="ARBA00022827"/>
    </source>
</evidence>
<evidence type="ECO:0000313" key="6">
    <source>
        <dbReference type="EMBL" id="EYE99706.1"/>
    </source>
</evidence>
<dbReference type="Proteomes" id="UP000019804">
    <property type="component" value="Unassembled WGS sequence"/>
</dbReference>
<evidence type="ECO:0000256" key="2">
    <source>
        <dbReference type="ARBA" id="ARBA00022630"/>
    </source>
</evidence>
<dbReference type="GO" id="GO:0071949">
    <property type="term" value="F:FAD binding"/>
    <property type="evidence" value="ECO:0007669"/>
    <property type="project" value="InterPro"/>
</dbReference>
<keyword evidence="2" id="KW-0285">Flavoprotein</keyword>
<evidence type="ECO:0000256" key="4">
    <source>
        <dbReference type="ARBA" id="ARBA00023002"/>
    </source>
</evidence>
<dbReference type="PANTHER" id="PTHR42973:SF17">
    <property type="entry name" value="OXIDASE, PUTATIVE (AFU_ORTHOLOGUE AFUA_6G14340)-RELATED"/>
    <property type="match status" value="1"/>
</dbReference>
<dbReference type="EMBL" id="KK088411">
    <property type="protein sequence ID" value="EYE99706.1"/>
    <property type="molecule type" value="Genomic_DNA"/>
</dbReference>
<dbReference type="InterPro" id="IPR050416">
    <property type="entry name" value="FAD-linked_Oxidoreductase"/>
</dbReference>
<dbReference type="InterPro" id="IPR006094">
    <property type="entry name" value="Oxid_FAD_bind_N"/>
</dbReference>
<name>A0A017SSD6_ASPRC</name>
<dbReference type="RefSeq" id="XP_040643394.1">
    <property type="nucleotide sequence ID" value="XM_040778552.1"/>
</dbReference>
<dbReference type="Pfam" id="PF08031">
    <property type="entry name" value="BBE"/>
    <property type="match status" value="1"/>
</dbReference>
<keyword evidence="7" id="KW-1185">Reference proteome</keyword>
<dbReference type="InterPro" id="IPR016169">
    <property type="entry name" value="FAD-bd_PCMH_sub2"/>
</dbReference>
<feature type="domain" description="FAD-binding PCMH-type" evidence="5">
    <location>
        <begin position="39"/>
        <end position="212"/>
    </location>
</feature>
<dbReference type="Pfam" id="PF01565">
    <property type="entry name" value="FAD_binding_4"/>
    <property type="match status" value="1"/>
</dbReference>
<dbReference type="GO" id="GO:0016491">
    <property type="term" value="F:oxidoreductase activity"/>
    <property type="evidence" value="ECO:0007669"/>
    <property type="project" value="UniProtKB-KW"/>
</dbReference>
<reference evidence="7" key="1">
    <citation type="journal article" date="2014" name="Nat. Commun.">
        <title>Genomic adaptations of the halophilic Dead Sea filamentous fungus Eurotium rubrum.</title>
        <authorList>
            <person name="Kis-Papo T."/>
            <person name="Weig A.R."/>
            <person name="Riley R."/>
            <person name="Persoh D."/>
            <person name="Salamov A."/>
            <person name="Sun H."/>
            <person name="Lipzen A."/>
            <person name="Wasser S.P."/>
            <person name="Rambold G."/>
            <person name="Grigoriev I.V."/>
            <person name="Nevo E."/>
        </authorList>
    </citation>
    <scope>NUCLEOTIDE SEQUENCE [LARGE SCALE GENOMIC DNA]</scope>
    <source>
        <strain evidence="7">CBS 135680</strain>
    </source>
</reference>
<keyword evidence="3" id="KW-0274">FAD</keyword>
<comment type="similarity">
    <text evidence="1">Belongs to the oxygen-dependent FAD-linked oxidoreductase family.</text>
</comment>
<dbReference type="HOGENOM" id="CLU_018354_10_1_1"/>
<accession>A0A017SSD6</accession>
<dbReference type="PROSITE" id="PS51387">
    <property type="entry name" value="FAD_PCMH"/>
    <property type="match status" value="1"/>
</dbReference>
<dbReference type="SUPFAM" id="SSF56176">
    <property type="entry name" value="FAD-binding/transporter-associated domain-like"/>
    <property type="match status" value="1"/>
</dbReference>
<dbReference type="GeneID" id="63693676"/>
<dbReference type="InterPro" id="IPR016166">
    <property type="entry name" value="FAD-bd_PCMH"/>
</dbReference>
<organism evidence="6 7">
    <name type="scientific">Aspergillus ruber (strain CBS 135680)</name>
    <dbReference type="NCBI Taxonomy" id="1388766"/>
    <lineage>
        <taxon>Eukaryota</taxon>
        <taxon>Fungi</taxon>
        <taxon>Dikarya</taxon>
        <taxon>Ascomycota</taxon>
        <taxon>Pezizomycotina</taxon>
        <taxon>Eurotiomycetes</taxon>
        <taxon>Eurotiomycetidae</taxon>
        <taxon>Eurotiales</taxon>
        <taxon>Aspergillaceae</taxon>
        <taxon>Aspergillus</taxon>
        <taxon>Aspergillus subgen. Aspergillus</taxon>
    </lineage>
</organism>
<evidence type="ECO:0000259" key="5">
    <source>
        <dbReference type="PROSITE" id="PS51387"/>
    </source>
</evidence>
<dbReference type="Gene3D" id="3.30.465.10">
    <property type="match status" value="1"/>
</dbReference>
<proteinExistence type="inferred from homology"/>
<keyword evidence="4" id="KW-0560">Oxidoreductase</keyword>
<protein>
    <submittedName>
        <fullName evidence="6">Putative glucooligosaccharide oxidase</fullName>
    </submittedName>
</protein>
<sequence>MSNNTLIQACLLAALGFNSTRVKFPEAGTIDADPYNLDLPIVPAAITVPRSTAQVANVVKCAASNGYKVQSRSGGHSYGNHGLGGTDGAIVVDLKDLKQFSMDESTYIASIGSGMLLDEVTHKLYDNGKRAMAHGVCPQVGVGGHFTIGGLGPTARQWGSSLDHVEEVEVVLANSSIVRASNTQNQDVLFAIKGAAASFGIVTEFKVRTEPAPDVAVQYTYELILGNITERARIMVDWQDFISDPDLSRKFASIMIVFEHGMLLSGDFYGSKKEFDDLGLADRFPIRKPGNVAILTDWLGMTGHAVEELALGIVGGIPLHFYAKSMAFTRDSLMSPSTFEKLFDYLDNTDKGTLLWLIYFDLQSGATSDVPNNSTAYAHRDTLYWLQSYVVNLVGPVSNTTTAFLEGINNLIAQDVPSANTRAYPGYVDPLMPNPQWRYWGSNLPKLEKIKAAIDPNDVFHNPQSVKPRKQAP</sequence>
<dbReference type="PANTHER" id="PTHR42973">
    <property type="entry name" value="BINDING OXIDOREDUCTASE, PUTATIVE (AFU_ORTHOLOGUE AFUA_1G17690)-RELATED"/>
    <property type="match status" value="1"/>
</dbReference>
<dbReference type="AlphaFoldDB" id="A0A017SSD6"/>
<dbReference type="OrthoDB" id="407275at2759"/>
<dbReference type="InterPro" id="IPR036318">
    <property type="entry name" value="FAD-bd_PCMH-like_sf"/>
</dbReference>
<dbReference type="STRING" id="1388766.A0A017SSD6"/>
<evidence type="ECO:0000256" key="1">
    <source>
        <dbReference type="ARBA" id="ARBA00005466"/>
    </source>
</evidence>
<dbReference type="InterPro" id="IPR012951">
    <property type="entry name" value="BBE"/>
</dbReference>
<dbReference type="Gene3D" id="3.40.462.20">
    <property type="match status" value="1"/>
</dbReference>